<evidence type="ECO:0000256" key="9">
    <source>
        <dbReference type="SAM" id="Phobius"/>
    </source>
</evidence>
<feature type="non-terminal residue" evidence="11">
    <location>
        <position position="1"/>
    </location>
</feature>
<dbReference type="GO" id="GO:0016746">
    <property type="term" value="F:acyltransferase activity"/>
    <property type="evidence" value="ECO:0007669"/>
    <property type="project" value="UniProtKB-KW"/>
</dbReference>
<feature type="transmembrane region" description="Helical" evidence="9">
    <location>
        <begin position="6"/>
        <end position="25"/>
    </location>
</feature>
<keyword evidence="8" id="KW-0012">Acyltransferase</keyword>
<comment type="subcellular location">
    <subcellularLocation>
        <location evidence="1">Membrane</location>
    </subcellularLocation>
</comment>
<dbReference type="PANTHER" id="PTHR23063:SF52">
    <property type="entry name" value="LYSOPHOSPHATIDYLCHOLINE ACYLTRANSFERASE"/>
    <property type="match status" value="1"/>
</dbReference>
<reference evidence="11 12" key="1">
    <citation type="journal article" date="2018" name="PLoS ONE">
        <title>The draft genome of Kipferlia bialata reveals reductive genome evolution in fornicate parasites.</title>
        <authorList>
            <person name="Tanifuji G."/>
            <person name="Takabayashi S."/>
            <person name="Kume K."/>
            <person name="Takagi M."/>
            <person name="Nakayama T."/>
            <person name="Kamikawa R."/>
            <person name="Inagaki Y."/>
            <person name="Hashimoto T."/>
        </authorList>
    </citation>
    <scope>NUCLEOTIDE SEQUENCE [LARGE SCALE GENOMIC DNA]</scope>
    <source>
        <strain evidence="11">NY0173</strain>
    </source>
</reference>
<organism evidence="11 12">
    <name type="scientific">Kipferlia bialata</name>
    <dbReference type="NCBI Taxonomy" id="797122"/>
    <lineage>
        <taxon>Eukaryota</taxon>
        <taxon>Metamonada</taxon>
        <taxon>Carpediemonas-like organisms</taxon>
        <taxon>Kipferlia</taxon>
    </lineage>
</organism>
<dbReference type="OrthoDB" id="272512at2759"/>
<dbReference type="InterPro" id="IPR002123">
    <property type="entry name" value="Plipid/glycerol_acylTrfase"/>
</dbReference>
<evidence type="ECO:0000259" key="10">
    <source>
        <dbReference type="Pfam" id="PF01553"/>
    </source>
</evidence>
<accession>A0A9K3GRI4</accession>
<keyword evidence="5 9" id="KW-1133">Transmembrane helix</keyword>
<sequence length="118" mass="12884">IVVAVFILAWCAITMNLILLGAKIPEGGTPKRIRSQLCQIVGTITARVLLCCLGVWWIKVTNKQYRDDRTRIIVCNHLHGLDGVLMAAKYGCSFVAKEEVGGWPLIGTICTAISTISL</sequence>
<keyword evidence="6" id="KW-0443">Lipid metabolism</keyword>
<comment type="caution">
    <text evidence="11">The sequence shown here is derived from an EMBL/GenBank/DDBJ whole genome shotgun (WGS) entry which is preliminary data.</text>
</comment>
<dbReference type="SUPFAM" id="SSF69593">
    <property type="entry name" value="Glycerol-3-phosphate (1)-acyltransferase"/>
    <property type="match status" value="1"/>
</dbReference>
<feature type="transmembrane region" description="Helical" evidence="9">
    <location>
        <begin position="37"/>
        <end position="58"/>
    </location>
</feature>
<comment type="similarity">
    <text evidence="2">Belongs to the 1-acyl-sn-glycerol-3-phosphate acyltransferase family.</text>
</comment>
<evidence type="ECO:0000256" key="5">
    <source>
        <dbReference type="ARBA" id="ARBA00022989"/>
    </source>
</evidence>
<dbReference type="GO" id="GO:0006629">
    <property type="term" value="P:lipid metabolic process"/>
    <property type="evidence" value="ECO:0007669"/>
    <property type="project" value="UniProtKB-KW"/>
</dbReference>
<feature type="non-terminal residue" evidence="11">
    <location>
        <position position="118"/>
    </location>
</feature>
<keyword evidence="12" id="KW-1185">Reference proteome</keyword>
<dbReference type="GO" id="GO:0016020">
    <property type="term" value="C:membrane"/>
    <property type="evidence" value="ECO:0007669"/>
    <property type="project" value="UniProtKB-SubCell"/>
</dbReference>
<proteinExistence type="inferred from homology"/>
<evidence type="ECO:0000256" key="6">
    <source>
        <dbReference type="ARBA" id="ARBA00023098"/>
    </source>
</evidence>
<evidence type="ECO:0000256" key="8">
    <source>
        <dbReference type="ARBA" id="ARBA00023315"/>
    </source>
</evidence>
<keyword evidence="4 9" id="KW-0812">Transmembrane</keyword>
<dbReference type="Pfam" id="PF01553">
    <property type="entry name" value="Acyltransferase"/>
    <property type="match status" value="1"/>
</dbReference>
<dbReference type="PANTHER" id="PTHR23063">
    <property type="entry name" value="PHOSPHOLIPID ACYLTRANSFERASE"/>
    <property type="match status" value="1"/>
</dbReference>
<evidence type="ECO:0000256" key="2">
    <source>
        <dbReference type="ARBA" id="ARBA00008655"/>
    </source>
</evidence>
<protein>
    <recommendedName>
        <fullName evidence="10">Phospholipid/glycerol acyltransferase domain-containing protein</fullName>
    </recommendedName>
</protein>
<dbReference type="AlphaFoldDB" id="A0A9K3GRI4"/>
<evidence type="ECO:0000313" key="11">
    <source>
        <dbReference type="EMBL" id="GIQ92503.1"/>
    </source>
</evidence>
<name>A0A9K3GRI4_9EUKA</name>
<evidence type="ECO:0000256" key="3">
    <source>
        <dbReference type="ARBA" id="ARBA00022679"/>
    </source>
</evidence>
<keyword evidence="3" id="KW-0808">Transferase</keyword>
<feature type="domain" description="Phospholipid/glycerol acyltransferase" evidence="10">
    <location>
        <begin position="58"/>
        <end position="116"/>
    </location>
</feature>
<evidence type="ECO:0000256" key="4">
    <source>
        <dbReference type="ARBA" id="ARBA00022692"/>
    </source>
</evidence>
<evidence type="ECO:0000256" key="7">
    <source>
        <dbReference type="ARBA" id="ARBA00023136"/>
    </source>
</evidence>
<keyword evidence="7 9" id="KW-0472">Membrane</keyword>
<evidence type="ECO:0000256" key="1">
    <source>
        <dbReference type="ARBA" id="ARBA00004370"/>
    </source>
</evidence>
<evidence type="ECO:0000313" key="12">
    <source>
        <dbReference type="Proteomes" id="UP000265618"/>
    </source>
</evidence>
<dbReference type="Proteomes" id="UP000265618">
    <property type="component" value="Unassembled WGS sequence"/>
</dbReference>
<gene>
    <name evidence="11" type="ORF">KIPB_016312</name>
</gene>
<dbReference type="EMBL" id="BDIP01009856">
    <property type="protein sequence ID" value="GIQ92503.1"/>
    <property type="molecule type" value="Genomic_DNA"/>
</dbReference>